<gene>
    <name evidence="6" type="ORF">BN2156_00426</name>
</gene>
<reference evidence="7" key="1">
    <citation type="submission" date="2015-07" db="EMBL/GenBank/DDBJ databases">
        <authorList>
            <person name="Urmite Genomes"/>
        </authorList>
    </citation>
    <scope>NUCLEOTIDE SEQUENCE [LARGE SCALE GENOMIC DNA]</scope>
    <source>
        <strain evidence="7">type strain: ATCC 49404</strain>
    </source>
</reference>
<name>A0A0H5RXZ2_9MYCO</name>
<keyword evidence="4" id="KW-0456">Lyase</keyword>
<keyword evidence="3" id="KW-0460">Magnesium</keyword>
<keyword evidence="7" id="KW-1185">Reference proteome</keyword>
<dbReference type="PRINTS" id="PR00095">
    <property type="entry name" value="ANTSNTHASEI"/>
</dbReference>
<evidence type="ECO:0000259" key="5">
    <source>
        <dbReference type="Pfam" id="PF00425"/>
    </source>
</evidence>
<dbReference type="PANTHER" id="PTHR11236:SF48">
    <property type="entry name" value="ISOCHORISMATE SYNTHASE MENF"/>
    <property type="match status" value="1"/>
</dbReference>
<dbReference type="Gene3D" id="3.60.120.10">
    <property type="entry name" value="Anthranilate synthase"/>
    <property type="match status" value="1"/>
</dbReference>
<evidence type="ECO:0000256" key="3">
    <source>
        <dbReference type="ARBA" id="ARBA00022842"/>
    </source>
</evidence>
<dbReference type="InterPro" id="IPR019999">
    <property type="entry name" value="Anth_synth_I-like"/>
</dbReference>
<dbReference type="GO" id="GO:0008909">
    <property type="term" value="F:isochorismate synthase activity"/>
    <property type="evidence" value="ECO:0007669"/>
    <property type="project" value="InterPro"/>
</dbReference>
<dbReference type="EMBL" id="CWKH01000001">
    <property type="protein sequence ID" value="CRZ13589.1"/>
    <property type="molecule type" value="Genomic_DNA"/>
</dbReference>
<dbReference type="Proteomes" id="UP000199147">
    <property type="component" value="Unassembled WGS sequence"/>
</dbReference>
<dbReference type="RefSeq" id="WP_090509748.1">
    <property type="nucleotide sequence ID" value="NZ_CWKH01000001.1"/>
</dbReference>
<feature type="domain" description="Chorismate-utilising enzyme C-terminal" evidence="5">
    <location>
        <begin position="194"/>
        <end position="446"/>
    </location>
</feature>
<proteinExistence type="predicted"/>
<protein>
    <submittedName>
        <fullName evidence="6">Salicylate synthase MbtI</fullName>
    </submittedName>
</protein>
<dbReference type="AlphaFoldDB" id="A0A0H5RXZ2"/>
<dbReference type="STRING" id="146018.BN2156_00426"/>
<organism evidence="6 7">
    <name type="scientific">Mycolicibacterium neworleansense</name>
    <dbReference type="NCBI Taxonomy" id="146018"/>
    <lineage>
        <taxon>Bacteria</taxon>
        <taxon>Bacillati</taxon>
        <taxon>Actinomycetota</taxon>
        <taxon>Actinomycetes</taxon>
        <taxon>Mycobacteriales</taxon>
        <taxon>Mycobacteriaceae</taxon>
        <taxon>Mycolicibacterium</taxon>
    </lineage>
</organism>
<dbReference type="GO" id="GO:0046872">
    <property type="term" value="F:metal ion binding"/>
    <property type="evidence" value="ECO:0007669"/>
    <property type="project" value="UniProtKB-KW"/>
</dbReference>
<evidence type="ECO:0000256" key="1">
    <source>
        <dbReference type="ARBA" id="ARBA00001946"/>
    </source>
</evidence>
<dbReference type="InterPro" id="IPR019996">
    <property type="entry name" value="Salicylate_synthase"/>
</dbReference>
<dbReference type="InterPro" id="IPR015890">
    <property type="entry name" value="Chorismate_C"/>
</dbReference>
<dbReference type="InterPro" id="IPR005801">
    <property type="entry name" value="ADC_synthase"/>
</dbReference>
<accession>A0A0H5RXZ2</accession>
<dbReference type="OrthoDB" id="3518032at2"/>
<evidence type="ECO:0000256" key="4">
    <source>
        <dbReference type="ARBA" id="ARBA00023239"/>
    </source>
</evidence>
<dbReference type="PANTHER" id="PTHR11236">
    <property type="entry name" value="AMINOBENZOATE/ANTHRANILATE SYNTHASE"/>
    <property type="match status" value="1"/>
</dbReference>
<dbReference type="SUPFAM" id="SSF56322">
    <property type="entry name" value="ADC synthase"/>
    <property type="match status" value="1"/>
</dbReference>
<dbReference type="GO" id="GO:0000162">
    <property type="term" value="P:L-tryptophan biosynthetic process"/>
    <property type="evidence" value="ECO:0007669"/>
    <property type="project" value="TreeGrafter"/>
</dbReference>
<evidence type="ECO:0000256" key="2">
    <source>
        <dbReference type="ARBA" id="ARBA00022723"/>
    </source>
</evidence>
<dbReference type="NCBIfam" id="TIGR03494">
    <property type="entry name" value="salicyl_syn"/>
    <property type="match status" value="1"/>
</dbReference>
<dbReference type="GO" id="GO:0016833">
    <property type="term" value="F:oxo-acid-lyase activity"/>
    <property type="evidence" value="ECO:0007669"/>
    <property type="project" value="InterPro"/>
</dbReference>
<keyword evidence="2" id="KW-0479">Metal-binding</keyword>
<sequence length="463" mass="49638">MLTKNDQADCNASAALASFELPAGDNATGPADLAAELARALSDDGSDYVVYERGNRWILASGAQCGVELDSDELRLTRDGTVAARRPWTGRPGAVLGEAVDLMLADSETHADTAFGWVAFEFGAYKFGLEHRLAPKTPLARIFSPLTQIEVTAERVTVLGGPPAHHELVGRLIAEGVTPTAEPRAVDIRQDGSGYRDRVAAAIDEIDEGRYQKVILSRRFDVPFRLDFPSTYRLGRRHNNPARSFLLRVGSLRALGYSPELVAAVHQDGLVVTEPLAGTRALGRGAAHDRAARDDLESNSKEIVEHAISVRSSLKEIAEVAEPGTATVTDFMTIRERGSVQHLGSTVGARLDPSMDRMDALEALFPAVTASGIPKAEGVEAILRHDELPRGLYSGAVAMFSADGSLDAALALRAAYEANGHTWLRAGAGIIAESTPDREFEETCEKLSTLSPYLIEGAAPTDM</sequence>
<evidence type="ECO:0000313" key="6">
    <source>
        <dbReference type="EMBL" id="CRZ13589.1"/>
    </source>
</evidence>
<comment type="cofactor">
    <cofactor evidence="1">
        <name>Mg(2+)</name>
        <dbReference type="ChEBI" id="CHEBI:18420"/>
    </cofactor>
</comment>
<dbReference type="Pfam" id="PF00425">
    <property type="entry name" value="Chorismate_bind"/>
    <property type="match status" value="1"/>
</dbReference>
<evidence type="ECO:0000313" key="7">
    <source>
        <dbReference type="Proteomes" id="UP000199147"/>
    </source>
</evidence>